<evidence type="ECO:0000313" key="3">
    <source>
        <dbReference type="Proteomes" id="UP000198210"/>
    </source>
</evidence>
<dbReference type="Proteomes" id="UP000198210">
    <property type="component" value="Chromosome I"/>
</dbReference>
<keyword evidence="1" id="KW-1133">Transmembrane helix</keyword>
<evidence type="ECO:0000313" key="2">
    <source>
        <dbReference type="EMBL" id="SCG46407.1"/>
    </source>
</evidence>
<keyword evidence="1" id="KW-0472">Membrane</keyword>
<feature type="transmembrane region" description="Helical" evidence="1">
    <location>
        <begin position="119"/>
        <end position="141"/>
    </location>
</feature>
<feature type="transmembrane region" description="Helical" evidence="1">
    <location>
        <begin position="16"/>
        <end position="37"/>
    </location>
</feature>
<organism evidence="2 3">
    <name type="scientific">Micromonospora siamensis</name>
    <dbReference type="NCBI Taxonomy" id="299152"/>
    <lineage>
        <taxon>Bacteria</taxon>
        <taxon>Bacillati</taxon>
        <taxon>Actinomycetota</taxon>
        <taxon>Actinomycetes</taxon>
        <taxon>Micromonosporales</taxon>
        <taxon>Micromonosporaceae</taxon>
        <taxon>Micromonospora</taxon>
    </lineage>
</organism>
<keyword evidence="1" id="KW-0812">Transmembrane</keyword>
<keyword evidence="3" id="KW-1185">Reference proteome</keyword>
<dbReference type="GO" id="GO:0005886">
    <property type="term" value="C:plasma membrane"/>
    <property type="evidence" value="ECO:0007669"/>
    <property type="project" value="UniProtKB-SubCell"/>
</dbReference>
<dbReference type="RefSeq" id="WP_088970138.1">
    <property type="nucleotide sequence ID" value="NZ_JBHLYF010000019.1"/>
</dbReference>
<protein>
    <submittedName>
        <fullName evidence="2">ABC-type transport system involved in multi-copper enzyme maturation, permease component</fullName>
    </submittedName>
</protein>
<feature type="transmembrane region" description="Helical" evidence="1">
    <location>
        <begin position="162"/>
        <end position="192"/>
    </location>
</feature>
<dbReference type="EMBL" id="LT607751">
    <property type="protein sequence ID" value="SCG46407.1"/>
    <property type="molecule type" value="Genomic_DNA"/>
</dbReference>
<evidence type="ECO:0000256" key="1">
    <source>
        <dbReference type="SAM" id="Phobius"/>
    </source>
</evidence>
<dbReference type="GO" id="GO:0140359">
    <property type="term" value="F:ABC-type transporter activity"/>
    <property type="evidence" value="ECO:0007669"/>
    <property type="project" value="InterPro"/>
</dbReference>
<dbReference type="Pfam" id="PF12679">
    <property type="entry name" value="ABC2_membrane_2"/>
    <property type="match status" value="1"/>
</dbReference>
<reference evidence="2 3" key="1">
    <citation type="submission" date="2016-06" db="EMBL/GenBank/DDBJ databases">
        <authorList>
            <person name="Kjaerup R.B."/>
            <person name="Dalgaard T.S."/>
            <person name="Juul-Madsen H.R."/>
        </authorList>
    </citation>
    <scope>NUCLEOTIDE SEQUENCE [LARGE SCALE GENOMIC DNA]</scope>
    <source>
        <strain evidence="2 3">DSM 45097</strain>
    </source>
</reference>
<proteinExistence type="predicted"/>
<feature type="transmembrane region" description="Helical" evidence="1">
    <location>
        <begin position="310"/>
        <end position="328"/>
    </location>
</feature>
<gene>
    <name evidence="2" type="ORF">GA0074704_1883</name>
</gene>
<dbReference type="AlphaFoldDB" id="A0A1C5HKH1"/>
<sequence length="334" mass="35939">MRLVRAEAERLAARRFVQLMVVLLVLAFGITAATTLADSHRPTANELAEADRQAVEARQSMEDSYRNCVAAKQAGDPEGQVEEYPEDCSFLDPGQQERLPVASDFLYNVFTFADEARPLLFFLIAFLLLFGFLVGASYVGADLNSGGVVNLLLWRPRRLAVLGAKLGTLLGGVLVLSVLASAAYLATFWLIGQAAGRPGRLDDAFWRSLGGLFGRGLLLVLLGTAVGFAIATLGRHTAAALGAAAAYAVVWEAGARLVMEILDVRSPERWVLSSYVGAWLNGSLQFSTDVVCYGRGDCSGVWRLTAAESLPVLLVVTAVLVVAAFAVFRRRDLI</sequence>
<accession>A0A1C5HKH1</accession>
<name>A0A1C5HKH1_9ACTN</name>
<feature type="transmembrane region" description="Helical" evidence="1">
    <location>
        <begin position="212"/>
        <end position="231"/>
    </location>
</feature>